<name>A0A2K3E2U7_CHLRE</name>
<dbReference type="PANTHER" id="PTHR30405:SF11">
    <property type="entry name" value="RNA-GUIDED DNA ENDONUCLEASE RV2885C-RELATED"/>
    <property type="match status" value="1"/>
</dbReference>
<feature type="chain" id="PRO_5014418759" evidence="1">
    <location>
        <begin position="28"/>
        <end position="127"/>
    </location>
</feature>
<evidence type="ECO:0000313" key="3">
    <source>
        <dbReference type="Proteomes" id="UP000006906"/>
    </source>
</evidence>
<organism evidence="2 3">
    <name type="scientific">Chlamydomonas reinhardtii</name>
    <name type="common">Chlamydomonas smithii</name>
    <dbReference type="NCBI Taxonomy" id="3055"/>
    <lineage>
        <taxon>Eukaryota</taxon>
        <taxon>Viridiplantae</taxon>
        <taxon>Chlorophyta</taxon>
        <taxon>core chlorophytes</taxon>
        <taxon>Chlorophyceae</taxon>
        <taxon>CS clade</taxon>
        <taxon>Chlamydomonadales</taxon>
        <taxon>Chlamydomonadaceae</taxon>
        <taxon>Chlamydomonas</taxon>
    </lineage>
</organism>
<evidence type="ECO:0000256" key="1">
    <source>
        <dbReference type="SAM" id="SignalP"/>
    </source>
</evidence>
<dbReference type="EMBL" id="CM008963">
    <property type="protein sequence ID" value="PNW87102.1"/>
    <property type="molecule type" value="Genomic_DNA"/>
</dbReference>
<dbReference type="Gramene" id="PNW87102">
    <property type="protein sequence ID" value="PNW87102"/>
    <property type="gene ID" value="CHLRE_02g109126v5"/>
</dbReference>
<accession>A0A2K3E2U7</accession>
<dbReference type="OrthoDB" id="558906at2759"/>
<gene>
    <name evidence="2" type="ORF">CHLRE_02g109126v5</name>
</gene>
<protein>
    <submittedName>
        <fullName evidence="2">Uncharacterized protein</fullName>
    </submittedName>
</protein>
<dbReference type="KEGG" id="cre:CHLRE_02g109126v5"/>
<reference evidence="2 3" key="1">
    <citation type="journal article" date="2007" name="Science">
        <title>The Chlamydomonas genome reveals the evolution of key animal and plant functions.</title>
        <authorList>
            <person name="Merchant S.S."/>
            <person name="Prochnik S.E."/>
            <person name="Vallon O."/>
            <person name="Harris E.H."/>
            <person name="Karpowicz S.J."/>
            <person name="Witman G.B."/>
            <person name="Terry A."/>
            <person name="Salamov A."/>
            <person name="Fritz-Laylin L.K."/>
            <person name="Marechal-Drouard L."/>
            <person name="Marshall W.F."/>
            <person name="Qu L.H."/>
            <person name="Nelson D.R."/>
            <person name="Sanderfoot A.A."/>
            <person name="Spalding M.H."/>
            <person name="Kapitonov V.V."/>
            <person name="Ren Q."/>
            <person name="Ferris P."/>
            <person name="Lindquist E."/>
            <person name="Shapiro H."/>
            <person name="Lucas S.M."/>
            <person name="Grimwood J."/>
            <person name="Schmutz J."/>
            <person name="Cardol P."/>
            <person name="Cerutti H."/>
            <person name="Chanfreau G."/>
            <person name="Chen C.L."/>
            <person name="Cognat V."/>
            <person name="Croft M.T."/>
            <person name="Dent R."/>
            <person name="Dutcher S."/>
            <person name="Fernandez E."/>
            <person name="Fukuzawa H."/>
            <person name="Gonzalez-Ballester D."/>
            <person name="Gonzalez-Halphen D."/>
            <person name="Hallmann A."/>
            <person name="Hanikenne M."/>
            <person name="Hippler M."/>
            <person name="Inwood W."/>
            <person name="Jabbari K."/>
            <person name="Kalanon M."/>
            <person name="Kuras R."/>
            <person name="Lefebvre P.A."/>
            <person name="Lemaire S.D."/>
            <person name="Lobanov A.V."/>
            <person name="Lohr M."/>
            <person name="Manuell A."/>
            <person name="Meier I."/>
            <person name="Mets L."/>
            <person name="Mittag M."/>
            <person name="Mittelmeier T."/>
            <person name="Moroney J.V."/>
            <person name="Moseley J."/>
            <person name="Napoli C."/>
            <person name="Nedelcu A.M."/>
            <person name="Niyogi K."/>
            <person name="Novoselov S.V."/>
            <person name="Paulsen I.T."/>
            <person name="Pazour G."/>
            <person name="Purton S."/>
            <person name="Ral J.P."/>
            <person name="Riano-Pachon D.M."/>
            <person name="Riekhof W."/>
            <person name="Rymarquis L."/>
            <person name="Schroda M."/>
            <person name="Stern D."/>
            <person name="Umen J."/>
            <person name="Willows R."/>
            <person name="Wilson N."/>
            <person name="Zimmer S.L."/>
            <person name="Allmer J."/>
            <person name="Balk J."/>
            <person name="Bisova K."/>
            <person name="Chen C.J."/>
            <person name="Elias M."/>
            <person name="Gendler K."/>
            <person name="Hauser C."/>
            <person name="Lamb M.R."/>
            <person name="Ledford H."/>
            <person name="Long J.C."/>
            <person name="Minagawa J."/>
            <person name="Page M.D."/>
            <person name="Pan J."/>
            <person name="Pootakham W."/>
            <person name="Roje S."/>
            <person name="Rose A."/>
            <person name="Stahlberg E."/>
            <person name="Terauchi A.M."/>
            <person name="Yang P."/>
            <person name="Ball S."/>
            <person name="Bowler C."/>
            <person name="Dieckmann C.L."/>
            <person name="Gladyshev V.N."/>
            <person name="Green P."/>
            <person name="Jorgensen R."/>
            <person name="Mayfield S."/>
            <person name="Mueller-Roeber B."/>
            <person name="Rajamani S."/>
            <person name="Sayre R.T."/>
            <person name="Brokstein P."/>
            <person name="Dubchak I."/>
            <person name="Goodstein D."/>
            <person name="Hornick L."/>
            <person name="Huang Y.W."/>
            <person name="Jhaveri J."/>
            <person name="Luo Y."/>
            <person name="Martinez D."/>
            <person name="Ngau W.C."/>
            <person name="Otillar B."/>
            <person name="Poliakov A."/>
            <person name="Porter A."/>
            <person name="Szajkowski L."/>
            <person name="Werner G."/>
            <person name="Zhou K."/>
            <person name="Grigoriev I.V."/>
            <person name="Rokhsar D.S."/>
            <person name="Grossman A.R."/>
        </authorList>
    </citation>
    <scope>NUCLEOTIDE SEQUENCE [LARGE SCALE GENOMIC DNA]</scope>
    <source>
        <strain evidence="3">CC-503</strain>
    </source>
</reference>
<dbReference type="AlphaFoldDB" id="A0A2K3E2U7"/>
<proteinExistence type="predicted"/>
<sequence>MAQYTMYGGMSHLWRALLGTIVLGRLGYKYSGGAGAGGQGEAAVQPPVRELGVVDLLALAGAAACAARSCSRARGADFNVLVVCNDCHMTWDRDENASLNMRLLLILQLLGHDRPAVFCRQEDGAAC</sequence>
<dbReference type="InterPro" id="IPR051399">
    <property type="entry name" value="RNA-guided_DNA_endo/Transpos"/>
</dbReference>
<dbReference type="Proteomes" id="UP000006906">
    <property type="component" value="Chromosome 2"/>
</dbReference>
<evidence type="ECO:0000313" key="2">
    <source>
        <dbReference type="EMBL" id="PNW87102.1"/>
    </source>
</evidence>
<dbReference type="InParanoid" id="A0A2K3E2U7"/>
<keyword evidence="3" id="KW-1185">Reference proteome</keyword>
<dbReference type="GeneID" id="5725266"/>
<feature type="signal peptide" evidence="1">
    <location>
        <begin position="1"/>
        <end position="27"/>
    </location>
</feature>
<dbReference type="RefSeq" id="XP_042927482.1">
    <property type="nucleotide sequence ID" value="XM_043059848.1"/>
</dbReference>
<keyword evidence="1" id="KW-0732">Signal</keyword>
<dbReference type="PANTHER" id="PTHR30405">
    <property type="entry name" value="TRANSPOSASE"/>
    <property type="match status" value="1"/>
</dbReference>